<evidence type="ECO:0000313" key="2">
    <source>
        <dbReference type="EMBL" id="OGH89309.1"/>
    </source>
</evidence>
<organism evidence="2 3">
    <name type="scientific">Candidatus Magasanikbacteria bacterium RIFOXYC2_FULL_40_16</name>
    <dbReference type="NCBI Taxonomy" id="1798703"/>
    <lineage>
        <taxon>Bacteria</taxon>
        <taxon>Candidatus Magasanikiibacteriota</taxon>
    </lineage>
</organism>
<name>A0A1F6NZH4_9BACT</name>
<evidence type="ECO:0000313" key="3">
    <source>
        <dbReference type="Proteomes" id="UP000178895"/>
    </source>
</evidence>
<reference evidence="2 3" key="1">
    <citation type="journal article" date="2016" name="Nat. Commun.">
        <title>Thousands of microbial genomes shed light on interconnected biogeochemical processes in an aquifer system.</title>
        <authorList>
            <person name="Anantharaman K."/>
            <person name="Brown C.T."/>
            <person name="Hug L.A."/>
            <person name="Sharon I."/>
            <person name="Castelle C.J."/>
            <person name="Probst A.J."/>
            <person name="Thomas B.C."/>
            <person name="Singh A."/>
            <person name="Wilkins M.J."/>
            <person name="Karaoz U."/>
            <person name="Brodie E.L."/>
            <person name="Williams K.H."/>
            <person name="Hubbard S.S."/>
            <person name="Banfield J.F."/>
        </authorList>
    </citation>
    <scope>NUCLEOTIDE SEQUENCE [LARGE SCALE GENOMIC DNA]</scope>
</reference>
<protein>
    <submittedName>
        <fullName evidence="2">Uncharacterized protein</fullName>
    </submittedName>
</protein>
<dbReference type="AlphaFoldDB" id="A0A1F6NZH4"/>
<dbReference type="Proteomes" id="UP000178895">
    <property type="component" value="Unassembled WGS sequence"/>
</dbReference>
<feature type="transmembrane region" description="Helical" evidence="1">
    <location>
        <begin position="204"/>
        <end position="223"/>
    </location>
</feature>
<accession>A0A1F6NZH4</accession>
<gene>
    <name evidence="2" type="ORF">A2469_02105</name>
</gene>
<proteinExistence type="predicted"/>
<comment type="caution">
    <text evidence="2">The sequence shown here is derived from an EMBL/GenBank/DDBJ whole genome shotgun (WGS) entry which is preliminary data.</text>
</comment>
<keyword evidence="1" id="KW-0472">Membrane</keyword>
<sequence length="235" mass="26308">MLSKLKIIIIFSFLFFPLAVFARQPSSVEGNFTVIEEPLVSQAYYGDLNGATSTFRFTVDHEFGIYVSLLLPDVEGVDTDIFAKIYIQNQDGGKDEVAFLDGENFLWERHRERFVGGDYLWGPEFTGPTSTEEIAMGAKMPAGVYIINVYSKDNDQKFALAMGNKDVFMAKTTLAVDKTPPPPRKDFFDLSFFGAFSEKMAVCLLVPLGMVLLSLLTVVAITMKQVRDKLKHLES</sequence>
<keyword evidence="1" id="KW-1133">Transmembrane helix</keyword>
<keyword evidence="1" id="KW-0812">Transmembrane</keyword>
<dbReference type="EMBL" id="MFQY01000056">
    <property type="protein sequence ID" value="OGH89309.1"/>
    <property type="molecule type" value="Genomic_DNA"/>
</dbReference>
<evidence type="ECO:0000256" key="1">
    <source>
        <dbReference type="SAM" id="Phobius"/>
    </source>
</evidence>